<dbReference type="Proteomes" id="UP000028704">
    <property type="component" value="Unassembled WGS sequence"/>
</dbReference>
<evidence type="ECO:0000313" key="2">
    <source>
        <dbReference type="Proteomes" id="UP000028704"/>
    </source>
</evidence>
<reference evidence="1 2" key="1">
    <citation type="journal article" date="2014" name="Int. J. Syst. Evol. Microbiol.">
        <title>Phylogenomics and the dynamic genome evolution of the genus Streptococcus.</title>
        <authorList>
            <consortium name="The Broad Institute Genome Sequencing Platform"/>
            <person name="Richards V.P."/>
            <person name="Palmer S.R."/>
            <person name="Pavinski Bitar P.D."/>
            <person name="Qin X."/>
            <person name="Weinstock G.M."/>
            <person name="Highlander S.K."/>
            <person name="Town C.D."/>
            <person name="Burne R.A."/>
            <person name="Stanhope M.J."/>
        </authorList>
    </citation>
    <scope>NUCLEOTIDE SEQUENCE [LARGE SCALE GENOMIC DNA]</scope>
    <source>
        <strain evidence="1 2">CECT 5772</strain>
    </source>
</reference>
<organism evidence="1 2">
    <name type="scientific">Streptococcus equi subsp. ruminatorum CECT 5772</name>
    <dbReference type="NCBI Taxonomy" id="1051981"/>
    <lineage>
        <taxon>Bacteria</taxon>
        <taxon>Bacillati</taxon>
        <taxon>Bacillota</taxon>
        <taxon>Bacilli</taxon>
        <taxon>Lactobacillales</taxon>
        <taxon>Streptococcaceae</taxon>
        <taxon>Streptococcus</taxon>
    </lineage>
</organism>
<accession>A0A922NSV3</accession>
<name>A0A922NSV3_9STRE</name>
<gene>
    <name evidence="1" type="ORF">CECT5772_09897</name>
</gene>
<sequence length="33" mass="3693">MSGIKGRRTDSKADKKPSLYSQALAYQILIHCL</sequence>
<evidence type="ECO:0000313" key="1">
    <source>
        <dbReference type="EMBL" id="KED03577.1"/>
    </source>
</evidence>
<comment type="caution">
    <text evidence="1">The sequence shown here is derived from an EMBL/GenBank/DDBJ whole genome shotgun (WGS) entry which is preliminary data.</text>
</comment>
<dbReference type="AlphaFoldDB" id="A0A922NSV3"/>
<proteinExistence type="predicted"/>
<dbReference type="EMBL" id="AWEX01000105">
    <property type="protein sequence ID" value="KED03577.1"/>
    <property type="molecule type" value="Genomic_DNA"/>
</dbReference>
<protein>
    <submittedName>
        <fullName evidence="1">Uncharacterized protein</fullName>
    </submittedName>
</protein>